<dbReference type="PANTHER" id="PTHR13343">
    <property type="entry name" value="CREG1 PROTEIN"/>
    <property type="match status" value="1"/>
</dbReference>
<dbReference type="Pfam" id="PF13883">
    <property type="entry name" value="CREG_beta-barrel"/>
    <property type="match status" value="1"/>
</dbReference>
<organism evidence="8 9">
    <name type="scientific">Rhamnusium bicolor</name>
    <dbReference type="NCBI Taxonomy" id="1586634"/>
    <lineage>
        <taxon>Eukaryota</taxon>
        <taxon>Metazoa</taxon>
        <taxon>Ecdysozoa</taxon>
        <taxon>Arthropoda</taxon>
        <taxon>Hexapoda</taxon>
        <taxon>Insecta</taxon>
        <taxon>Pterygota</taxon>
        <taxon>Neoptera</taxon>
        <taxon>Endopterygota</taxon>
        <taxon>Coleoptera</taxon>
        <taxon>Polyphaga</taxon>
        <taxon>Cucujiformia</taxon>
        <taxon>Chrysomeloidea</taxon>
        <taxon>Cerambycidae</taxon>
        <taxon>Lepturinae</taxon>
        <taxon>Rhagiini</taxon>
        <taxon>Rhamnusium</taxon>
    </lineage>
</organism>
<dbReference type="Proteomes" id="UP001162156">
    <property type="component" value="Unassembled WGS sequence"/>
</dbReference>
<feature type="domain" description="CREG-like beta-barrel" evidence="7">
    <location>
        <begin position="28"/>
        <end position="194"/>
    </location>
</feature>
<dbReference type="InterPro" id="IPR012349">
    <property type="entry name" value="Split_barrel_FMN-bd"/>
</dbReference>
<keyword evidence="5" id="KW-0325">Glycoprotein</keyword>
<dbReference type="GO" id="GO:0005737">
    <property type="term" value="C:cytoplasm"/>
    <property type="evidence" value="ECO:0007669"/>
    <property type="project" value="UniProtKB-ARBA"/>
</dbReference>
<gene>
    <name evidence="8" type="ORF">NQ314_013833</name>
</gene>
<proteinExistence type="inferred from homology"/>
<dbReference type="FunFam" id="2.30.110.10:FF:000004">
    <property type="entry name" value="Cellular repressor of E1A-stimulated genes 1"/>
    <property type="match status" value="1"/>
</dbReference>
<dbReference type="InterPro" id="IPR055343">
    <property type="entry name" value="CREG_beta-barrel"/>
</dbReference>
<dbReference type="PANTHER" id="PTHR13343:SF17">
    <property type="entry name" value="CELLULAR REPRESSOR OF E1A-STIMULATED GENES, ISOFORM A"/>
    <property type="match status" value="1"/>
</dbReference>
<comment type="caution">
    <text evidence="8">The sequence shown here is derived from an EMBL/GenBank/DDBJ whole genome shotgun (WGS) entry which is preliminary data.</text>
</comment>
<comment type="subcellular location">
    <subcellularLocation>
        <location evidence="1">Secreted</location>
    </subcellularLocation>
</comment>
<accession>A0AAV8X4N9</accession>
<evidence type="ECO:0000256" key="6">
    <source>
        <dbReference type="SAM" id="SignalP"/>
    </source>
</evidence>
<name>A0AAV8X4N9_9CUCU</name>
<dbReference type="AlphaFoldDB" id="A0AAV8X4N9"/>
<evidence type="ECO:0000256" key="1">
    <source>
        <dbReference type="ARBA" id="ARBA00004613"/>
    </source>
</evidence>
<keyword evidence="9" id="KW-1185">Reference proteome</keyword>
<evidence type="ECO:0000256" key="3">
    <source>
        <dbReference type="ARBA" id="ARBA00022525"/>
    </source>
</evidence>
<dbReference type="SUPFAM" id="SSF50475">
    <property type="entry name" value="FMN-binding split barrel"/>
    <property type="match status" value="1"/>
</dbReference>
<comment type="similarity">
    <text evidence="2">Belongs to the CREG family.</text>
</comment>
<evidence type="ECO:0000256" key="5">
    <source>
        <dbReference type="ARBA" id="ARBA00023180"/>
    </source>
</evidence>
<dbReference type="EMBL" id="JANEYF010003815">
    <property type="protein sequence ID" value="KAJ8933740.1"/>
    <property type="molecule type" value="Genomic_DNA"/>
</dbReference>
<evidence type="ECO:0000256" key="4">
    <source>
        <dbReference type="ARBA" id="ARBA00022729"/>
    </source>
</evidence>
<evidence type="ECO:0000313" key="8">
    <source>
        <dbReference type="EMBL" id="KAJ8933740.1"/>
    </source>
</evidence>
<keyword evidence="3" id="KW-0964">Secreted</keyword>
<dbReference type="GO" id="GO:0012505">
    <property type="term" value="C:endomembrane system"/>
    <property type="evidence" value="ECO:0007669"/>
    <property type="project" value="UniProtKB-ARBA"/>
</dbReference>
<keyword evidence="4 6" id="KW-0732">Signal</keyword>
<evidence type="ECO:0000313" key="9">
    <source>
        <dbReference type="Proteomes" id="UP001162156"/>
    </source>
</evidence>
<protein>
    <recommendedName>
        <fullName evidence="7">CREG-like beta-barrel domain-containing protein</fullName>
    </recommendedName>
</protein>
<evidence type="ECO:0000259" key="7">
    <source>
        <dbReference type="Pfam" id="PF13883"/>
    </source>
</evidence>
<reference evidence="8" key="1">
    <citation type="journal article" date="2023" name="Insect Mol. Biol.">
        <title>Genome sequencing provides insights into the evolution of gene families encoding plant cell wall-degrading enzymes in longhorned beetles.</title>
        <authorList>
            <person name="Shin N.R."/>
            <person name="Okamura Y."/>
            <person name="Kirsch R."/>
            <person name="Pauchet Y."/>
        </authorList>
    </citation>
    <scope>NUCLEOTIDE SEQUENCE</scope>
    <source>
        <strain evidence="8">RBIC_L_NR</strain>
    </source>
</reference>
<dbReference type="GO" id="GO:0005615">
    <property type="term" value="C:extracellular space"/>
    <property type="evidence" value="ECO:0007669"/>
    <property type="project" value="TreeGrafter"/>
</dbReference>
<sequence>MTSLKIAITLFLCAFCKSDIVPKSPPEPWQAALMARYIMHNSDWVSIATISTQTIIKGYPFVGLKSLSDGPTENSTGVPYLYMTEMDVSGHDLESDKRVTIMATLAQSDYCRTQNLDPQDPRCAKLIISGTYIKINKSSPEYQFGQDSLFDRHPTMKTWPTDHQFYVAKIDPVQIDVLDYFGGIKHVSKEDYFNANITNIINADVQFSRVSVLEIDN</sequence>
<feature type="chain" id="PRO_5043574995" description="CREG-like beta-barrel domain-containing protein" evidence="6">
    <location>
        <begin position="19"/>
        <end position="217"/>
    </location>
</feature>
<feature type="signal peptide" evidence="6">
    <location>
        <begin position="1"/>
        <end position="18"/>
    </location>
</feature>
<dbReference type="Gene3D" id="2.30.110.10">
    <property type="entry name" value="Electron Transport, Fmn-binding Protein, Chain A"/>
    <property type="match status" value="1"/>
</dbReference>
<evidence type="ECO:0000256" key="2">
    <source>
        <dbReference type="ARBA" id="ARBA00009230"/>
    </source>
</evidence>